<sequence>MMLEVNFPLAKADHPAMSKWLNTHIIDAGDLPSANTLRETYVPKIGQANKEAVRHIVEDKQIVFLSDETTDKSSSSFVCGCCDELPAATGSECSRAILLIVSELGIKFENDLDVVTDSAKYTTTCVTSLKGIFIDGMVHVQCWAHKLSIVASLWSASLTELNMCVANAKHAFVNARKRKYRYVTFLKDKYPEDEKKHTLFPLPGAPVFSSVLIPLLPHPHLISFTLYIEKNNRSVCRRGWNQFPLVHIADESDV</sequence>
<evidence type="ECO:0008006" key="3">
    <source>
        <dbReference type="Google" id="ProtNLM"/>
    </source>
</evidence>
<comment type="caution">
    <text evidence="1">The sequence shown here is derived from an EMBL/GenBank/DDBJ whole genome shotgun (WGS) entry which is preliminary data.</text>
</comment>
<proteinExistence type="predicted"/>
<accession>A0ABQ9G4Y5</accession>
<protein>
    <recommendedName>
        <fullName evidence="3">DUF659 domain-containing protein</fullName>
    </recommendedName>
</protein>
<dbReference type="Proteomes" id="UP001159363">
    <property type="component" value="Chromosome 14"/>
</dbReference>
<dbReference type="EMBL" id="JARBHB010000015">
    <property type="protein sequence ID" value="KAJ8867533.1"/>
    <property type="molecule type" value="Genomic_DNA"/>
</dbReference>
<keyword evidence="2" id="KW-1185">Reference proteome</keyword>
<name>A0ABQ9G4Y5_9NEOP</name>
<gene>
    <name evidence="1" type="ORF">PR048_031335</name>
</gene>
<evidence type="ECO:0000313" key="1">
    <source>
        <dbReference type="EMBL" id="KAJ8867533.1"/>
    </source>
</evidence>
<organism evidence="1 2">
    <name type="scientific">Dryococelus australis</name>
    <dbReference type="NCBI Taxonomy" id="614101"/>
    <lineage>
        <taxon>Eukaryota</taxon>
        <taxon>Metazoa</taxon>
        <taxon>Ecdysozoa</taxon>
        <taxon>Arthropoda</taxon>
        <taxon>Hexapoda</taxon>
        <taxon>Insecta</taxon>
        <taxon>Pterygota</taxon>
        <taxon>Neoptera</taxon>
        <taxon>Polyneoptera</taxon>
        <taxon>Phasmatodea</taxon>
        <taxon>Verophasmatodea</taxon>
        <taxon>Anareolatae</taxon>
        <taxon>Phasmatidae</taxon>
        <taxon>Eurycanthinae</taxon>
        <taxon>Dryococelus</taxon>
    </lineage>
</organism>
<reference evidence="1 2" key="1">
    <citation type="submission" date="2023-02" db="EMBL/GenBank/DDBJ databases">
        <title>LHISI_Scaffold_Assembly.</title>
        <authorList>
            <person name="Stuart O.P."/>
            <person name="Cleave R."/>
            <person name="Magrath M.J.L."/>
            <person name="Mikheyev A.S."/>
        </authorList>
    </citation>
    <scope>NUCLEOTIDE SEQUENCE [LARGE SCALE GENOMIC DNA]</scope>
    <source>
        <strain evidence="1">Daus_M_001</strain>
        <tissue evidence="1">Leg muscle</tissue>
    </source>
</reference>
<evidence type="ECO:0000313" key="2">
    <source>
        <dbReference type="Proteomes" id="UP001159363"/>
    </source>
</evidence>